<organism evidence="2 3">
    <name type="scientific">Acrocarpospora phusangensis</name>
    <dbReference type="NCBI Taxonomy" id="1070424"/>
    <lineage>
        <taxon>Bacteria</taxon>
        <taxon>Bacillati</taxon>
        <taxon>Actinomycetota</taxon>
        <taxon>Actinomycetes</taxon>
        <taxon>Streptosporangiales</taxon>
        <taxon>Streptosporangiaceae</taxon>
        <taxon>Acrocarpospora</taxon>
    </lineage>
</organism>
<dbReference type="EMBL" id="BOOA01000042">
    <property type="protein sequence ID" value="GIH26581.1"/>
    <property type="molecule type" value="Genomic_DNA"/>
</dbReference>
<accession>A0A919ULU1</accession>
<keyword evidence="3" id="KW-1185">Reference proteome</keyword>
<evidence type="ECO:0000313" key="3">
    <source>
        <dbReference type="Proteomes" id="UP000640052"/>
    </source>
</evidence>
<sequence length="800" mass="82454">MALRQDGRGSIVDPAATEAVAAWSRRVADASDALGAARREAIRLNGLLNALDVLVWRHDREAARAARDAARAAAEQAREAFDAADTAARRYEAVEVVDAETALDQATLALSRALAELLREASVSASLTATVDGLALRDRYRTATATTPPTWDHTTIPFPARPEDVIDPELALPVVDGPDGEYARLLTVLGGLDEQVDAVADLLVAESLHQLVQGNPVRAGGSLAVTGQGQVPDEFDVVTTPRPGYDVTHRVIALTDAAGPPAWTAPRPGPAARLDPATARWAADLLPDPADVGVRVRFAHADGTQDAVDLRLSSLGLDPLGWIRVAADPAELAFRIAWTAAAAARSLIGTQPSASPGTAGTTGIAGAVTGPVGDGTPSLVHRSDGVVGAAWDVTGPVGDGAPSLVRRLDGVVGAAWDAAGPVGDGAPSLVHRSDGVVGAAWDAIEPVSDGATLADLVAAARAAGRLLGSARALDATDLAHPAASDMPPPATAAVEAVAARVRDVETWIDNLTDALDAAADTADPEQLTTLLLEAATAGVAEAVPPLDPGSATIPQDAALLASLARSAAARLRPRRTGTPFAVDPGDPELSLTRARRRAEELAGSRVPMPLDVPGPRWAEAVRDLGPVGERLAGSEPAAVRDWLFRHARVRPPVEAVLAAFDVAEVLGAGAVLRPRVTQLPATDPDAWAGGVPRPAAGTVSLVVLAAYEGEVPESVSGLVLDTWTQAVPALEHDTGVAFHYDQPDAGPPQAVLVAVHPDPSSGTWDLDTLLEVVTSTLELAKDRATPAENARLRGVEVLDG</sequence>
<gene>
    <name evidence="2" type="ORF">Aph01nite_48910</name>
</gene>
<comment type="caution">
    <text evidence="2">The sequence shown here is derived from an EMBL/GenBank/DDBJ whole genome shotgun (WGS) entry which is preliminary data.</text>
</comment>
<proteinExistence type="predicted"/>
<feature type="compositionally biased region" description="Low complexity" evidence="1">
    <location>
        <begin position="353"/>
        <end position="371"/>
    </location>
</feature>
<protein>
    <submittedName>
        <fullName evidence="2">Uncharacterized protein</fullName>
    </submittedName>
</protein>
<dbReference type="RefSeq" id="WP_204043260.1">
    <property type="nucleotide sequence ID" value="NZ_BOOA01000042.1"/>
</dbReference>
<name>A0A919ULU1_9ACTN</name>
<dbReference type="AlphaFoldDB" id="A0A919ULU1"/>
<feature type="region of interest" description="Disordered" evidence="1">
    <location>
        <begin position="352"/>
        <end position="374"/>
    </location>
</feature>
<reference evidence="2" key="1">
    <citation type="submission" date="2021-01" db="EMBL/GenBank/DDBJ databases">
        <title>Whole genome shotgun sequence of Acrocarpospora phusangensis NBRC 108782.</title>
        <authorList>
            <person name="Komaki H."/>
            <person name="Tamura T."/>
        </authorList>
    </citation>
    <scope>NUCLEOTIDE SEQUENCE</scope>
    <source>
        <strain evidence="2">NBRC 108782</strain>
    </source>
</reference>
<evidence type="ECO:0000256" key="1">
    <source>
        <dbReference type="SAM" id="MobiDB-lite"/>
    </source>
</evidence>
<dbReference type="Proteomes" id="UP000640052">
    <property type="component" value="Unassembled WGS sequence"/>
</dbReference>
<evidence type="ECO:0000313" key="2">
    <source>
        <dbReference type="EMBL" id="GIH26581.1"/>
    </source>
</evidence>